<dbReference type="Proteomes" id="UP000187209">
    <property type="component" value="Unassembled WGS sequence"/>
</dbReference>
<proteinExistence type="predicted"/>
<dbReference type="EMBL" id="MPUH01000148">
    <property type="protein sequence ID" value="OMJ88562.1"/>
    <property type="molecule type" value="Genomic_DNA"/>
</dbReference>
<dbReference type="AlphaFoldDB" id="A0A1R2CHQ7"/>
<feature type="domain" description="F-box" evidence="1">
    <location>
        <begin position="1"/>
        <end position="42"/>
    </location>
</feature>
<dbReference type="PROSITE" id="PS50181">
    <property type="entry name" value="FBOX"/>
    <property type="match status" value="1"/>
</dbReference>
<comment type="caution">
    <text evidence="2">The sequence shown here is derived from an EMBL/GenBank/DDBJ whole genome shotgun (WGS) entry which is preliminary data.</text>
</comment>
<gene>
    <name evidence="2" type="ORF">SteCoe_9516</name>
</gene>
<reference evidence="2 3" key="1">
    <citation type="submission" date="2016-11" db="EMBL/GenBank/DDBJ databases">
        <title>The macronuclear genome of Stentor coeruleus: a giant cell with tiny introns.</title>
        <authorList>
            <person name="Slabodnick M."/>
            <person name="Ruby J.G."/>
            <person name="Reiff S.B."/>
            <person name="Swart E.C."/>
            <person name="Gosai S."/>
            <person name="Prabakaran S."/>
            <person name="Witkowska E."/>
            <person name="Larue G.E."/>
            <person name="Fisher S."/>
            <person name="Freeman R.M."/>
            <person name="Gunawardena J."/>
            <person name="Chu W."/>
            <person name="Stover N.A."/>
            <person name="Gregory B.D."/>
            <person name="Nowacki M."/>
            <person name="Derisi J."/>
            <person name="Roy S.W."/>
            <person name="Marshall W.F."/>
            <person name="Sood P."/>
        </authorList>
    </citation>
    <scope>NUCLEOTIDE SEQUENCE [LARGE SCALE GENOMIC DNA]</scope>
    <source>
        <strain evidence="2">WM001</strain>
    </source>
</reference>
<evidence type="ECO:0000313" key="3">
    <source>
        <dbReference type="Proteomes" id="UP000187209"/>
    </source>
</evidence>
<sequence>MLSTNILSEVFEYLELHEIITISSVCRRYKIVSNKPSLYKREYIRLFMTDPEVSRKPSSEWRNLCIKALHLNFYQLSFKCPILNQSDIKIFFNELTSTLKSPDLVFPELRRDYLTFPTLIQDLLGNPYPLENNQYSQVTKQFNTKLNQIKSFFKSNPSDFLKKFLKPLSKIIKSKIINYCKAIELAIHESIFPIKDYMKYWEIYGFSIKRLYTILYPFMEYFNEEFYQDDICVDMFEHMNFMRSMIQIWIENVFMVRREQIFEEVDKVNRMIIEKEVDVMSIFGIKTFVESLLDLSLDEITVHFKDHSRLQVKCPYREVHEKVVNFFNIESILGKIDLDVLDILYQIWPCVTYKKIVENVINSCGNDIIDKNNFEASVNTGDFFINFRAKIVGFSPEDINKIGRCSNALIIDFNDDLRSFHNEKCK</sequence>
<evidence type="ECO:0000313" key="2">
    <source>
        <dbReference type="EMBL" id="OMJ88562.1"/>
    </source>
</evidence>
<dbReference type="InterPro" id="IPR036047">
    <property type="entry name" value="F-box-like_dom_sf"/>
</dbReference>
<keyword evidence="3" id="KW-1185">Reference proteome</keyword>
<dbReference type="SMART" id="SM00256">
    <property type="entry name" value="FBOX"/>
    <property type="match status" value="1"/>
</dbReference>
<dbReference type="SUPFAM" id="SSF81383">
    <property type="entry name" value="F-box domain"/>
    <property type="match status" value="1"/>
</dbReference>
<dbReference type="Gene3D" id="1.20.1280.50">
    <property type="match status" value="1"/>
</dbReference>
<dbReference type="Pfam" id="PF12937">
    <property type="entry name" value="F-box-like"/>
    <property type="match status" value="1"/>
</dbReference>
<name>A0A1R2CHQ7_9CILI</name>
<evidence type="ECO:0000259" key="1">
    <source>
        <dbReference type="PROSITE" id="PS50181"/>
    </source>
</evidence>
<dbReference type="InterPro" id="IPR001810">
    <property type="entry name" value="F-box_dom"/>
</dbReference>
<accession>A0A1R2CHQ7</accession>
<protein>
    <recommendedName>
        <fullName evidence="1">F-box domain-containing protein</fullName>
    </recommendedName>
</protein>
<organism evidence="2 3">
    <name type="scientific">Stentor coeruleus</name>
    <dbReference type="NCBI Taxonomy" id="5963"/>
    <lineage>
        <taxon>Eukaryota</taxon>
        <taxon>Sar</taxon>
        <taxon>Alveolata</taxon>
        <taxon>Ciliophora</taxon>
        <taxon>Postciliodesmatophora</taxon>
        <taxon>Heterotrichea</taxon>
        <taxon>Heterotrichida</taxon>
        <taxon>Stentoridae</taxon>
        <taxon>Stentor</taxon>
    </lineage>
</organism>
<dbReference type="OrthoDB" id="298568at2759"/>